<accession>A0A9X6WNP3</accession>
<gene>
    <name evidence="1" type="ORF">COJ15_16850</name>
</gene>
<dbReference type="AlphaFoldDB" id="A0A9X6WNP3"/>
<dbReference type="RefSeq" id="WP_098517012.1">
    <property type="nucleotide sequence ID" value="NZ_NUVX01000029.1"/>
</dbReference>
<protein>
    <submittedName>
        <fullName evidence="1">Uncharacterized protein</fullName>
    </submittedName>
</protein>
<evidence type="ECO:0000313" key="2">
    <source>
        <dbReference type="Proteomes" id="UP000224003"/>
    </source>
</evidence>
<sequence>MENNNVEHAAQLITTEQQMVNELLRKHLIDLSLKYKIEELFYKMTNDGWENHLVCPKKAAEYVYQEKQHERKDSFLTEKFLSMHQESTSLLEEYIEDTTITDNFEEKKSTLHQLILLSKSLDKEMYEVMRKIYNDEHLINLLTFINDRTYRNASFYVEESLMKLALKDDRPYIEELTLHEALEYFKINEEQFFIEIKTSKKAKNA</sequence>
<dbReference type="Proteomes" id="UP000224003">
    <property type="component" value="Unassembled WGS sequence"/>
</dbReference>
<evidence type="ECO:0000313" key="1">
    <source>
        <dbReference type="EMBL" id="PFJ38866.1"/>
    </source>
</evidence>
<reference evidence="1 2" key="1">
    <citation type="submission" date="2017-09" db="EMBL/GenBank/DDBJ databases">
        <title>Large-scale bioinformatics analysis of Bacillus genomes uncovers conserved roles of natural products in bacterial physiology.</title>
        <authorList>
            <consortium name="Agbiome Team Llc"/>
            <person name="Bleich R.M."/>
            <person name="Grubbs K.J."/>
            <person name="Santa Maria K.C."/>
            <person name="Allen S.E."/>
            <person name="Farag S."/>
            <person name="Shank E.A."/>
            <person name="Bowers A."/>
        </authorList>
    </citation>
    <scope>NUCLEOTIDE SEQUENCE [LARGE SCALE GENOMIC DNA]</scope>
    <source>
        <strain evidence="1 2">AFS085496</strain>
    </source>
</reference>
<organism evidence="1 2">
    <name type="scientific">Bacillus thuringiensis</name>
    <dbReference type="NCBI Taxonomy" id="1428"/>
    <lineage>
        <taxon>Bacteria</taxon>
        <taxon>Bacillati</taxon>
        <taxon>Bacillota</taxon>
        <taxon>Bacilli</taxon>
        <taxon>Bacillales</taxon>
        <taxon>Bacillaceae</taxon>
        <taxon>Bacillus</taxon>
        <taxon>Bacillus cereus group</taxon>
    </lineage>
</organism>
<name>A0A9X6WNP3_BACTU</name>
<comment type="caution">
    <text evidence="1">The sequence shown here is derived from an EMBL/GenBank/DDBJ whole genome shotgun (WGS) entry which is preliminary data.</text>
</comment>
<proteinExistence type="predicted"/>
<dbReference type="EMBL" id="NUVX01000029">
    <property type="protein sequence ID" value="PFJ38866.1"/>
    <property type="molecule type" value="Genomic_DNA"/>
</dbReference>